<dbReference type="EMBL" id="PYGK01000002">
    <property type="protein sequence ID" value="PSL34761.1"/>
    <property type="molecule type" value="Genomic_DNA"/>
</dbReference>
<dbReference type="InterPro" id="IPR000847">
    <property type="entry name" value="LysR_HTH_N"/>
</dbReference>
<gene>
    <name evidence="6" type="ORF">CLV42_102334</name>
</gene>
<dbReference type="Gene3D" id="1.10.10.10">
    <property type="entry name" value="Winged helix-like DNA-binding domain superfamily/Winged helix DNA-binding domain"/>
    <property type="match status" value="1"/>
</dbReference>
<dbReference type="InterPro" id="IPR036388">
    <property type="entry name" value="WH-like_DNA-bd_sf"/>
</dbReference>
<evidence type="ECO:0000256" key="1">
    <source>
        <dbReference type="ARBA" id="ARBA00009437"/>
    </source>
</evidence>
<accession>A0A2P8GLB3</accession>
<sequence>MAQFAILNTLAANTTVMLSTRHLVFMEVAREKSFSKASEVLFISQPAVSGHIKSLEEQYQTKLFERKGLHIELTEAGQLLYKRLLTVKMIQEETEFDISVMKDKLQASGVLNLGASTTAALYILPRVMSAFNQEYPRVEIALLNRNSEIVLDALINKEINIGVTEEKGKLSNVTYLPFLKDQIVAVCSHNNPLVKKKEYPLREILNMPLAIRERGSGTLEAIKQGLKKSKINLDDLKINARLGGTEALKNFLVESGCVGFLSTRSIVKELQLGELAVLNFEGLRIERSFYFIQRKGETSELNKRFIKLAKSIYN</sequence>
<dbReference type="Proteomes" id="UP000240978">
    <property type="component" value="Unassembled WGS sequence"/>
</dbReference>
<dbReference type="PROSITE" id="PS50931">
    <property type="entry name" value="HTH_LYSR"/>
    <property type="match status" value="1"/>
</dbReference>
<keyword evidence="4" id="KW-0804">Transcription</keyword>
<dbReference type="SUPFAM" id="SSF53850">
    <property type="entry name" value="Periplasmic binding protein-like II"/>
    <property type="match status" value="1"/>
</dbReference>
<dbReference type="InterPro" id="IPR036390">
    <property type="entry name" value="WH_DNA-bd_sf"/>
</dbReference>
<reference evidence="6 7" key="1">
    <citation type="submission" date="2018-03" db="EMBL/GenBank/DDBJ databases">
        <title>Genomic Encyclopedia of Archaeal and Bacterial Type Strains, Phase II (KMG-II): from individual species to whole genera.</title>
        <authorList>
            <person name="Goeker M."/>
        </authorList>
    </citation>
    <scope>NUCLEOTIDE SEQUENCE [LARGE SCALE GENOMIC DNA]</scope>
    <source>
        <strain evidence="6 7">DSM 18107</strain>
    </source>
</reference>
<comment type="caution">
    <text evidence="6">The sequence shown here is derived from an EMBL/GenBank/DDBJ whole genome shotgun (WGS) entry which is preliminary data.</text>
</comment>
<dbReference type="PANTHER" id="PTHR30126">
    <property type="entry name" value="HTH-TYPE TRANSCRIPTIONAL REGULATOR"/>
    <property type="match status" value="1"/>
</dbReference>
<evidence type="ECO:0000313" key="7">
    <source>
        <dbReference type="Proteomes" id="UP000240978"/>
    </source>
</evidence>
<evidence type="ECO:0000313" key="6">
    <source>
        <dbReference type="EMBL" id="PSL34761.1"/>
    </source>
</evidence>
<comment type="similarity">
    <text evidence="1">Belongs to the LysR transcriptional regulatory family.</text>
</comment>
<evidence type="ECO:0000256" key="2">
    <source>
        <dbReference type="ARBA" id="ARBA00023015"/>
    </source>
</evidence>
<dbReference type="Gene3D" id="3.40.190.290">
    <property type="match status" value="1"/>
</dbReference>
<dbReference type="PRINTS" id="PR00039">
    <property type="entry name" value="HTHLYSR"/>
</dbReference>
<evidence type="ECO:0000256" key="4">
    <source>
        <dbReference type="ARBA" id="ARBA00023163"/>
    </source>
</evidence>
<dbReference type="Pfam" id="PF03466">
    <property type="entry name" value="LysR_substrate"/>
    <property type="match status" value="1"/>
</dbReference>
<dbReference type="PANTHER" id="PTHR30126:SF39">
    <property type="entry name" value="HTH-TYPE TRANSCRIPTIONAL REGULATOR CYSL"/>
    <property type="match status" value="1"/>
</dbReference>
<dbReference type="SUPFAM" id="SSF46785">
    <property type="entry name" value="Winged helix' DNA-binding domain"/>
    <property type="match status" value="1"/>
</dbReference>
<dbReference type="AlphaFoldDB" id="A0A2P8GLB3"/>
<dbReference type="GO" id="GO:0003700">
    <property type="term" value="F:DNA-binding transcription factor activity"/>
    <property type="evidence" value="ECO:0007669"/>
    <property type="project" value="InterPro"/>
</dbReference>
<protein>
    <submittedName>
        <fullName evidence="6">DNA-binding transcriptional LysR family regulator</fullName>
    </submittedName>
</protein>
<evidence type="ECO:0000256" key="3">
    <source>
        <dbReference type="ARBA" id="ARBA00023125"/>
    </source>
</evidence>
<evidence type="ECO:0000259" key="5">
    <source>
        <dbReference type="PROSITE" id="PS50931"/>
    </source>
</evidence>
<name>A0A2P8GLB3_9BACT</name>
<feature type="domain" description="HTH lysR-type" evidence="5">
    <location>
        <begin position="24"/>
        <end position="74"/>
    </location>
</feature>
<dbReference type="FunFam" id="1.10.10.10:FF:000001">
    <property type="entry name" value="LysR family transcriptional regulator"/>
    <property type="match status" value="1"/>
</dbReference>
<dbReference type="GO" id="GO:0000976">
    <property type="term" value="F:transcription cis-regulatory region binding"/>
    <property type="evidence" value="ECO:0007669"/>
    <property type="project" value="TreeGrafter"/>
</dbReference>
<keyword evidence="3 6" id="KW-0238">DNA-binding</keyword>
<organism evidence="6 7">
    <name type="scientific">Chitinophaga ginsengisoli</name>
    <dbReference type="NCBI Taxonomy" id="363837"/>
    <lineage>
        <taxon>Bacteria</taxon>
        <taxon>Pseudomonadati</taxon>
        <taxon>Bacteroidota</taxon>
        <taxon>Chitinophagia</taxon>
        <taxon>Chitinophagales</taxon>
        <taxon>Chitinophagaceae</taxon>
        <taxon>Chitinophaga</taxon>
    </lineage>
</organism>
<dbReference type="Pfam" id="PF00126">
    <property type="entry name" value="HTH_1"/>
    <property type="match status" value="1"/>
</dbReference>
<proteinExistence type="inferred from homology"/>
<keyword evidence="2" id="KW-0805">Transcription regulation</keyword>
<keyword evidence="7" id="KW-1185">Reference proteome</keyword>
<dbReference type="InterPro" id="IPR005119">
    <property type="entry name" value="LysR_subst-bd"/>
</dbReference>